<feature type="compositionally biased region" description="Basic and acidic residues" evidence="1">
    <location>
        <begin position="302"/>
        <end position="320"/>
    </location>
</feature>
<keyword evidence="2" id="KW-0472">Membrane</keyword>
<feature type="region of interest" description="Disordered" evidence="1">
    <location>
        <begin position="276"/>
        <end position="349"/>
    </location>
</feature>
<proteinExistence type="predicted"/>
<evidence type="ECO:0000256" key="1">
    <source>
        <dbReference type="SAM" id="MobiDB-lite"/>
    </source>
</evidence>
<name>A0A6B2JT40_9RHOB</name>
<evidence type="ECO:0000313" key="3">
    <source>
        <dbReference type="EMBL" id="NDV01190.1"/>
    </source>
</evidence>
<evidence type="ECO:0000313" key="4">
    <source>
        <dbReference type="Proteomes" id="UP000474757"/>
    </source>
</evidence>
<feature type="transmembrane region" description="Helical" evidence="2">
    <location>
        <begin position="62"/>
        <end position="82"/>
    </location>
</feature>
<comment type="caution">
    <text evidence="3">The sequence shown here is derived from an EMBL/GenBank/DDBJ whole genome shotgun (WGS) entry which is preliminary data.</text>
</comment>
<keyword evidence="2" id="KW-1133">Transmembrane helix</keyword>
<accession>A0A6B2JT40</accession>
<feature type="compositionally biased region" description="Basic and acidic residues" evidence="1">
    <location>
        <begin position="276"/>
        <end position="295"/>
    </location>
</feature>
<sequence>MSAAVEPAGGAREALFEPMRRVSRRSRLRDTLAAVLAGLIAGLAVIGAAEIAALVGATLPPVVPFAAVASLLVGAAVALVLWRRRPAGAALAFRIDRRAGFGEAYGTAIDVAGREETPGPVGQVLLEHLAPRARSLDTSRIEPLFPRPVIVLAAVAAVLLLAVGLSLGLRQGAAPAPAAAPRPLEEAEPEDPEAALQAAAERMAADAEETGDAYLEAVARAIEDRLEQARAGGGEISSAEAEDLLEHAARAYGEDQPDWLGEGAGERLAGLGDRLEEEARQEAARAARAEQEADRPPGMYDRPPDMAERYVGRGEDELRSDPNAPSGEAAASSDPGLTGGGGEDEPRRMDSEDLQFAGRVPVGAALQSGRGESNMAGLGSQDLQEDADFAGLAAETGETILLGGQASPDGNRIRIELPPEVEAAAAAEAAAAGFASGGAEGPAAGARARSVVSLEGRDMVARYLGRGTTCEGAGC</sequence>
<dbReference type="EMBL" id="JAAGAB010000002">
    <property type="protein sequence ID" value="NDV01190.1"/>
    <property type="molecule type" value="Genomic_DNA"/>
</dbReference>
<reference evidence="3 4" key="1">
    <citation type="submission" date="2020-02" db="EMBL/GenBank/DDBJ databases">
        <title>Pseudoroseicyclus tamarix, sp. nov., isolated from offshore sediment of a Tamarix chinensis forest.</title>
        <authorList>
            <person name="Gai Y."/>
        </authorList>
    </citation>
    <scope>NUCLEOTIDE SEQUENCE [LARGE SCALE GENOMIC DNA]</scope>
    <source>
        <strain evidence="3 4">CLL3-39</strain>
    </source>
</reference>
<keyword evidence="2" id="KW-0812">Transmembrane</keyword>
<feature type="region of interest" description="Disordered" evidence="1">
    <location>
        <begin position="175"/>
        <end position="194"/>
    </location>
</feature>
<dbReference type="RefSeq" id="WP_163892641.1">
    <property type="nucleotide sequence ID" value="NZ_JAAFYS010000002.1"/>
</dbReference>
<feature type="transmembrane region" description="Helical" evidence="2">
    <location>
        <begin position="31"/>
        <end position="56"/>
    </location>
</feature>
<protein>
    <submittedName>
        <fullName evidence="3">Uncharacterized protein</fullName>
    </submittedName>
</protein>
<organism evidence="3 4">
    <name type="scientific">Pseudoroseicyclus tamaricis</name>
    <dbReference type="NCBI Taxonomy" id="2705421"/>
    <lineage>
        <taxon>Bacteria</taxon>
        <taxon>Pseudomonadati</taxon>
        <taxon>Pseudomonadota</taxon>
        <taxon>Alphaproteobacteria</taxon>
        <taxon>Rhodobacterales</taxon>
        <taxon>Paracoccaceae</taxon>
        <taxon>Pseudoroseicyclus</taxon>
    </lineage>
</organism>
<dbReference type="Proteomes" id="UP000474757">
    <property type="component" value="Unassembled WGS sequence"/>
</dbReference>
<dbReference type="AlphaFoldDB" id="A0A6B2JT40"/>
<keyword evidence="4" id="KW-1185">Reference proteome</keyword>
<evidence type="ECO:0000256" key="2">
    <source>
        <dbReference type="SAM" id="Phobius"/>
    </source>
</evidence>
<feature type="transmembrane region" description="Helical" evidence="2">
    <location>
        <begin position="149"/>
        <end position="169"/>
    </location>
</feature>
<gene>
    <name evidence="3" type="ORF">GZA08_09450</name>
</gene>